<dbReference type="RefSeq" id="WP_281908617.1">
    <property type="nucleotide sequence ID" value="NZ_AP026966.1"/>
</dbReference>
<dbReference type="GO" id="GO:0016787">
    <property type="term" value="F:hydrolase activity"/>
    <property type="evidence" value="ECO:0007669"/>
    <property type="project" value="UniProtKB-KW"/>
</dbReference>
<accession>A0ABN6TEH0</accession>
<evidence type="ECO:0000313" key="1">
    <source>
        <dbReference type="EMBL" id="BDT59768.1"/>
    </source>
</evidence>
<protein>
    <submittedName>
        <fullName evidence="1">Hydrolase</fullName>
    </submittedName>
</protein>
<dbReference type="EMBL" id="AP026966">
    <property type="protein sequence ID" value="BDT59768.1"/>
    <property type="molecule type" value="Genomic_DNA"/>
</dbReference>
<name>A0ABN6TEH0_9BURK</name>
<evidence type="ECO:0000313" key="2">
    <source>
        <dbReference type="Proteomes" id="UP001163336"/>
    </source>
</evidence>
<dbReference type="Gene3D" id="1.10.3210.10">
    <property type="entry name" value="Hypothetical protein af1432"/>
    <property type="match status" value="1"/>
</dbReference>
<sequence length="214" mass="24109">MHNSSSTDVRAWVRMPSGKRLDLLNPTPFDWDDADLALGLARTYRWGGHSAWPLPLSVAQHSLTVMLLRRARAPRPTPLQELRELLHDAEEGLLGFDAISVIKPFLGEGFRALTKRLEQMVFLRYGLPAWTEKEHGLHKQADRLAAASEAVHVTGWTRDEVRRTLKIRAAVLDQDPLAAYFGCTPWEPWSPSLAAERFLAELDRLKQASANARA</sequence>
<keyword evidence="1" id="KW-0378">Hydrolase</keyword>
<dbReference type="Proteomes" id="UP001163336">
    <property type="component" value="Chromosome"/>
</dbReference>
<gene>
    <name evidence="1" type="ORF">MasN3_32620</name>
</gene>
<organism evidence="1 2">
    <name type="scientific">Massilia varians</name>
    <dbReference type="NCBI Taxonomy" id="457921"/>
    <lineage>
        <taxon>Bacteria</taxon>
        <taxon>Pseudomonadati</taxon>
        <taxon>Pseudomonadota</taxon>
        <taxon>Betaproteobacteria</taxon>
        <taxon>Burkholderiales</taxon>
        <taxon>Oxalobacteraceae</taxon>
        <taxon>Telluria group</taxon>
        <taxon>Massilia</taxon>
    </lineage>
</organism>
<proteinExistence type="predicted"/>
<reference evidence="1" key="1">
    <citation type="submission" date="2022-11" db="EMBL/GenBank/DDBJ databases">
        <title>Isolation and characterization of PLA-degrading bacterium Massilia sp. from Antarctic soil.</title>
        <authorList>
            <person name="Sato K."/>
            <person name="Gomez-Fuentes C."/>
            <person name="Ahmad S.A."/>
            <person name="Zulkharnain A."/>
        </authorList>
    </citation>
    <scope>NUCLEOTIDE SEQUENCE</scope>
    <source>
        <strain evidence="1">N-3</strain>
    </source>
</reference>
<keyword evidence="2" id="KW-1185">Reference proteome</keyword>
<dbReference type="SUPFAM" id="SSF109604">
    <property type="entry name" value="HD-domain/PDEase-like"/>
    <property type="match status" value="1"/>
</dbReference>